<reference evidence="2" key="1">
    <citation type="submission" date="2020-05" db="EMBL/GenBank/DDBJ databases">
        <authorList>
            <person name="Chiriac C."/>
            <person name="Salcher M."/>
            <person name="Ghai R."/>
            <person name="Kavagutti S V."/>
        </authorList>
    </citation>
    <scope>NUCLEOTIDE SEQUENCE</scope>
</reference>
<name>A0A6J7P1J5_9ZZZZ</name>
<protein>
    <submittedName>
        <fullName evidence="2">Unannotated protein</fullName>
    </submittedName>
</protein>
<proteinExistence type="predicted"/>
<dbReference type="EMBL" id="CAFBOZ010000039">
    <property type="protein sequence ID" value="CAB4996732.1"/>
    <property type="molecule type" value="Genomic_DNA"/>
</dbReference>
<dbReference type="SUPFAM" id="SSF52980">
    <property type="entry name" value="Restriction endonuclease-like"/>
    <property type="match status" value="1"/>
</dbReference>
<dbReference type="Gene3D" id="3.40.960.10">
    <property type="entry name" value="VSR Endonuclease"/>
    <property type="match status" value="1"/>
</dbReference>
<feature type="domain" description="DUF559" evidence="1">
    <location>
        <begin position="195"/>
        <end position="259"/>
    </location>
</feature>
<evidence type="ECO:0000259" key="1">
    <source>
        <dbReference type="Pfam" id="PF04480"/>
    </source>
</evidence>
<organism evidence="2">
    <name type="scientific">freshwater metagenome</name>
    <dbReference type="NCBI Taxonomy" id="449393"/>
    <lineage>
        <taxon>unclassified sequences</taxon>
        <taxon>metagenomes</taxon>
        <taxon>ecological metagenomes</taxon>
    </lineage>
</organism>
<gene>
    <name evidence="2" type="ORF">UFOPK3992_00399</name>
</gene>
<evidence type="ECO:0000313" key="2">
    <source>
        <dbReference type="EMBL" id="CAB4996732.1"/>
    </source>
</evidence>
<sequence>MRSGEWSPRLGCLVIAPQAAGRDWQDAWALGLRLGSDAIVTGPTALRLHSLPVPDTNVVCWCPPPLHLTIEGVRVLRDRAVRASSPGPAFNVADPLVALVDTLITVRETRALELLDLALQRHWLSPAEWPAAVEQRLGRGRTGAARLRMLGARVGAGTRSEAERRLHALLLGGGLGGWHCNYPLRSNSGAIVAELDFALPELKLCLEVDGRAHHSDESDFERDRVRQNAVQLMGWLVLRFTWNQIVNNPSAVMAEIRWAIALRSAA</sequence>
<dbReference type="Pfam" id="PF04480">
    <property type="entry name" value="DUF559"/>
    <property type="match status" value="1"/>
</dbReference>
<dbReference type="InterPro" id="IPR011335">
    <property type="entry name" value="Restrct_endonuc-II-like"/>
</dbReference>
<dbReference type="InterPro" id="IPR007569">
    <property type="entry name" value="DUF559"/>
</dbReference>
<accession>A0A6J7P1J5</accession>
<dbReference type="AlphaFoldDB" id="A0A6J7P1J5"/>